<evidence type="ECO:0000313" key="2">
    <source>
        <dbReference type="Proteomes" id="UP000191680"/>
    </source>
</evidence>
<keyword evidence="2" id="KW-1185">Reference proteome</keyword>
<dbReference type="Proteomes" id="UP000191680">
    <property type="component" value="Unassembled WGS sequence"/>
</dbReference>
<evidence type="ECO:0000313" key="1">
    <source>
        <dbReference type="EMBL" id="OQD43383.1"/>
    </source>
</evidence>
<name>A0A1V6LT74_9FLAO</name>
<proteinExistence type="predicted"/>
<comment type="caution">
    <text evidence="1">The sequence shown here is derived from an EMBL/GenBank/DDBJ whole genome shotgun (WGS) entry which is preliminary data.</text>
</comment>
<evidence type="ECO:0008006" key="3">
    <source>
        <dbReference type="Google" id="ProtNLM"/>
    </source>
</evidence>
<organism evidence="1 2">
    <name type="scientific">Croceivirga radicis</name>
    <dbReference type="NCBI Taxonomy" id="1929488"/>
    <lineage>
        <taxon>Bacteria</taxon>
        <taxon>Pseudomonadati</taxon>
        <taxon>Bacteroidota</taxon>
        <taxon>Flavobacteriia</taxon>
        <taxon>Flavobacteriales</taxon>
        <taxon>Flavobacteriaceae</taxon>
        <taxon>Croceivirga</taxon>
    </lineage>
</organism>
<dbReference type="Gene3D" id="3.60.10.10">
    <property type="entry name" value="Endonuclease/exonuclease/phosphatase"/>
    <property type="match status" value="1"/>
</dbReference>
<accession>A0A1V6LT74</accession>
<gene>
    <name evidence="1" type="ORF">BUL40_06015</name>
</gene>
<dbReference type="EMBL" id="MTBC01000003">
    <property type="protein sequence ID" value="OQD43383.1"/>
    <property type="molecule type" value="Genomic_DNA"/>
</dbReference>
<protein>
    <recommendedName>
        <fullName evidence="3">Endonuclease</fullName>
    </recommendedName>
</protein>
<dbReference type="SUPFAM" id="SSF56219">
    <property type="entry name" value="DNase I-like"/>
    <property type="match status" value="1"/>
</dbReference>
<dbReference type="InterPro" id="IPR036691">
    <property type="entry name" value="Endo/exonu/phosph_ase_sf"/>
</dbReference>
<dbReference type="RefSeq" id="WP_080318479.1">
    <property type="nucleotide sequence ID" value="NZ_MTBC01000003.1"/>
</dbReference>
<reference evidence="1 2" key="1">
    <citation type="submission" date="2016-12" db="EMBL/GenBank/DDBJ databases">
        <authorList>
            <person name="Song W.-J."/>
            <person name="Kurnit D.M."/>
        </authorList>
    </citation>
    <scope>NUCLEOTIDE SEQUENCE [LARGE SCALE GENOMIC DNA]</scope>
    <source>
        <strain evidence="1 2">HSG9</strain>
    </source>
</reference>
<sequence length="349" mass="39777">MSTLKFALWNAEWMNELFANNPIRYHDSDKKGYMTKQNIADRIHDIAGVVNEVSADIWVFVEGPNQTEELQYFFDTSVNGAWYCAVQSSGAQSIGIAVRADSNLLAENPLTWHNLKTAEYASKLDIATNEFRMDTDNDAVMEVHKFERKPLYASVKTKNDKTLNIIGVHLKSKGIFNAMEWSKWWSKADGNRKKIVAQCHQLRIAFLDDYLTNDETKNIPLIVCGDINDGPGFDTSEMKISASGVERLMGSIWKPNLTLGNVMYDVLNEKKKAKLDFEELYTASFADPIFNNKYQKAWIDHILYSRAKDGWIGQGEIIETMANGEKIYKKYPKSSDHFPVTCLIDIDKL</sequence>
<dbReference type="AlphaFoldDB" id="A0A1V6LT74"/>
<dbReference type="OrthoDB" id="6199360at2"/>